<name>A0AAU9JPM7_9CILI</name>
<feature type="compositionally biased region" description="Basic residues" evidence="1">
    <location>
        <begin position="104"/>
        <end position="116"/>
    </location>
</feature>
<evidence type="ECO:0000313" key="2">
    <source>
        <dbReference type="EMBL" id="CAG9326237.1"/>
    </source>
</evidence>
<dbReference type="Proteomes" id="UP001162131">
    <property type="component" value="Unassembled WGS sequence"/>
</dbReference>
<comment type="caution">
    <text evidence="2">The sequence shown here is derived from an EMBL/GenBank/DDBJ whole genome shotgun (WGS) entry which is preliminary data.</text>
</comment>
<dbReference type="AlphaFoldDB" id="A0AAU9JPM7"/>
<feature type="region of interest" description="Disordered" evidence="1">
    <location>
        <begin position="39"/>
        <end position="83"/>
    </location>
</feature>
<organism evidence="2 3">
    <name type="scientific">Blepharisma stoltei</name>
    <dbReference type="NCBI Taxonomy" id="1481888"/>
    <lineage>
        <taxon>Eukaryota</taxon>
        <taxon>Sar</taxon>
        <taxon>Alveolata</taxon>
        <taxon>Ciliophora</taxon>
        <taxon>Postciliodesmatophora</taxon>
        <taxon>Heterotrichea</taxon>
        <taxon>Heterotrichida</taxon>
        <taxon>Blepharismidae</taxon>
        <taxon>Blepharisma</taxon>
    </lineage>
</organism>
<evidence type="ECO:0000313" key="3">
    <source>
        <dbReference type="Proteomes" id="UP001162131"/>
    </source>
</evidence>
<sequence>MKSLAINSKSLPKQWLEEEQHRLKDEISKLQGLIQQHNQLFKQATSPEPHPSSKRKNKVEKADESPAVQVRKMPKRAATEKKKSDDFLIPVALALRYDSAYQRGSKKKFPRKRGRPKSISVPDKAQTKISFKRKT</sequence>
<protein>
    <submittedName>
        <fullName evidence="2">Uncharacterized protein</fullName>
    </submittedName>
</protein>
<keyword evidence="3" id="KW-1185">Reference proteome</keyword>
<dbReference type="EMBL" id="CAJZBQ010000040">
    <property type="protein sequence ID" value="CAG9326237.1"/>
    <property type="molecule type" value="Genomic_DNA"/>
</dbReference>
<feature type="region of interest" description="Disordered" evidence="1">
    <location>
        <begin position="102"/>
        <end position="135"/>
    </location>
</feature>
<reference evidence="2" key="1">
    <citation type="submission" date="2021-09" db="EMBL/GenBank/DDBJ databases">
        <authorList>
            <consortium name="AG Swart"/>
            <person name="Singh M."/>
            <person name="Singh A."/>
            <person name="Seah K."/>
            <person name="Emmerich C."/>
        </authorList>
    </citation>
    <scope>NUCLEOTIDE SEQUENCE</scope>
    <source>
        <strain evidence="2">ATCC30299</strain>
    </source>
</reference>
<gene>
    <name evidence="2" type="ORF">BSTOLATCC_MIC40668</name>
</gene>
<accession>A0AAU9JPM7</accession>
<evidence type="ECO:0000256" key="1">
    <source>
        <dbReference type="SAM" id="MobiDB-lite"/>
    </source>
</evidence>
<proteinExistence type="predicted"/>